<dbReference type="PANTHER" id="PTHR10746:SF6">
    <property type="entry name" value="LARGE RIBOSOMAL SUBUNIT PROTEIN UL4M"/>
    <property type="match status" value="1"/>
</dbReference>
<dbReference type="SUPFAM" id="SSF52166">
    <property type="entry name" value="Ribosomal protein L4"/>
    <property type="match status" value="1"/>
</dbReference>
<feature type="region of interest" description="Disordered" evidence="4">
    <location>
        <begin position="44"/>
        <end position="95"/>
    </location>
</feature>
<evidence type="ECO:0000256" key="4">
    <source>
        <dbReference type="SAM" id="MobiDB-lite"/>
    </source>
</evidence>
<dbReference type="InterPro" id="IPR013005">
    <property type="entry name" value="Ribosomal_uL4-like"/>
</dbReference>
<evidence type="ECO:0000256" key="3">
    <source>
        <dbReference type="ARBA" id="ARBA00023274"/>
    </source>
</evidence>
<gene>
    <name evidence="5" type="ORF">S01H1_50986</name>
</gene>
<dbReference type="EMBL" id="BARS01032880">
    <property type="protein sequence ID" value="GAG19538.1"/>
    <property type="molecule type" value="Genomic_DNA"/>
</dbReference>
<dbReference type="InterPro" id="IPR002136">
    <property type="entry name" value="Ribosomal_uL4"/>
</dbReference>
<comment type="similarity">
    <text evidence="1">Belongs to the universal ribosomal protein uL4 family.</text>
</comment>
<sequence>MTSVPIYNVSGKRVGKIDANEESLGSRVNADLLKHAVVISERNHRRGTASTKERGEIKGTTRKPWRQKGTGNARAGSKKSPVWRGGGTIFGPRPRDYSVRVSKKTKRGALKSALLLRLKEGQIKAIRGLKLAEPKTKELHQMLKQMDAGKNCLLVVAEFDKKLWLSARNIPSVEVVTADGLDARRVAARTNIVVAEDAMTTIGIE</sequence>
<dbReference type="GO" id="GO:0003735">
    <property type="term" value="F:structural constituent of ribosome"/>
    <property type="evidence" value="ECO:0007669"/>
    <property type="project" value="InterPro"/>
</dbReference>
<accession>X0W4L1</accession>
<keyword evidence="2" id="KW-0689">Ribosomal protein</keyword>
<proteinExistence type="inferred from homology"/>
<dbReference type="GO" id="GO:0006412">
    <property type="term" value="P:translation"/>
    <property type="evidence" value="ECO:0007669"/>
    <property type="project" value="InterPro"/>
</dbReference>
<dbReference type="GO" id="GO:1990904">
    <property type="term" value="C:ribonucleoprotein complex"/>
    <property type="evidence" value="ECO:0007669"/>
    <property type="project" value="UniProtKB-KW"/>
</dbReference>
<dbReference type="HAMAP" id="MF_01328_B">
    <property type="entry name" value="Ribosomal_uL4_B"/>
    <property type="match status" value="1"/>
</dbReference>
<organism evidence="5">
    <name type="scientific">marine sediment metagenome</name>
    <dbReference type="NCBI Taxonomy" id="412755"/>
    <lineage>
        <taxon>unclassified sequences</taxon>
        <taxon>metagenomes</taxon>
        <taxon>ecological metagenomes</taxon>
    </lineage>
</organism>
<dbReference type="AlphaFoldDB" id="X0W4L1"/>
<dbReference type="InterPro" id="IPR023574">
    <property type="entry name" value="Ribosomal_uL4_dom_sf"/>
</dbReference>
<evidence type="ECO:0000256" key="1">
    <source>
        <dbReference type="ARBA" id="ARBA00010528"/>
    </source>
</evidence>
<evidence type="ECO:0008006" key="6">
    <source>
        <dbReference type="Google" id="ProtNLM"/>
    </source>
</evidence>
<evidence type="ECO:0000256" key="2">
    <source>
        <dbReference type="ARBA" id="ARBA00022980"/>
    </source>
</evidence>
<name>X0W4L1_9ZZZZ</name>
<dbReference type="PANTHER" id="PTHR10746">
    <property type="entry name" value="50S RIBOSOMAL PROTEIN L4"/>
    <property type="match status" value="1"/>
</dbReference>
<keyword evidence="3" id="KW-0687">Ribonucleoprotein</keyword>
<reference evidence="5" key="1">
    <citation type="journal article" date="2014" name="Front. Microbiol.">
        <title>High frequency of phylogenetically diverse reductive dehalogenase-homologous genes in deep subseafloor sedimentary metagenomes.</title>
        <authorList>
            <person name="Kawai M."/>
            <person name="Futagami T."/>
            <person name="Toyoda A."/>
            <person name="Takaki Y."/>
            <person name="Nishi S."/>
            <person name="Hori S."/>
            <person name="Arai W."/>
            <person name="Tsubouchi T."/>
            <person name="Morono Y."/>
            <person name="Uchiyama I."/>
            <person name="Ito T."/>
            <person name="Fujiyama A."/>
            <person name="Inagaki F."/>
            <person name="Takami H."/>
        </authorList>
    </citation>
    <scope>NUCLEOTIDE SEQUENCE</scope>
    <source>
        <strain evidence="5">Expedition CK06-06</strain>
    </source>
</reference>
<evidence type="ECO:0000313" key="5">
    <source>
        <dbReference type="EMBL" id="GAG19538.1"/>
    </source>
</evidence>
<comment type="caution">
    <text evidence="5">The sequence shown here is derived from an EMBL/GenBank/DDBJ whole genome shotgun (WGS) entry which is preliminary data.</text>
</comment>
<dbReference type="GO" id="GO:0005840">
    <property type="term" value="C:ribosome"/>
    <property type="evidence" value="ECO:0007669"/>
    <property type="project" value="UniProtKB-KW"/>
</dbReference>
<dbReference type="NCBIfam" id="TIGR03953">
    <property type="entry name" value="rplD_bact"/>
    <property type="match status" value="1"/>
</dbReference>
<protein>
    <recommendedName>
        <fullName evidence="6">50S ribosomal protein L4</fullName>
    </recommendedName>
</protein>
<dbReference type="Gene3D" id="3.40.1370.10">
    <property type="match status" value="1"/>
</dbReference>
<dbReference type="Pfam" id="PF00573">
    <property type="entry name" value="Ribosomal_L4"/>
    <property type="match status" value="1"/>
</dbReference>